<organism evidence="1 2">
    <name type="scientific">Peribacillus loiseleuriae</name>
    <dbReference type="NCBI Taxonomy" id="1679170"/>
    <lineage>
        <taxon>Bacteria</taxon>
        <taxon>Bacillati</taxon>
        <taxon>Bacillota</taxon>
        <taxon>Bacilli</taxon>
        <taxon>Bacillales</taxon>
        <taxon>Bacillaceae</taxon>
        <taxon>Peribacillus</taxon>
    </lineage>
</organism>
<gene>
    <name evidence="1" type="ORF">AC625_08530</name>
</gene>
<accession>A0A0K9GSG7</accession>
<dbReference type="PATRIC" id="fig|1679170.3.peg.1828"/>
<protein>
    <submittedName>
        <fullName evidence="1">Uncharacterized protein</fullName>
    </submittedName>
</protein>
<dbReference type="STRING" id="1679170.AC625_08530"/>
<reference evidence="2" key="1">
    <citation type="submission" date="2015-07" db="EMBL/GenBank/DDBJ databases">
        <title>Genome sequencing project for genomic taxonomy and phylogenomics of Bacillus-like bacteria.</title>
        <authorList>
            <person name="Liu B."/>
            <person name="Wang J."/>
            <person name="Zhu Y."/>
            <person name="Liu G."/>
            <person name="Chen Q."/>
            <person name="Chen Z."/>
            <person name="Lan J."/>
            <person name="Che J."/>
            <person name="Ge C."/>
            <person name="Shi H."/>
            <person name="Pan Z."/>
            <person name="Liu X."/>
        </authorList>
    </citation>
    <scope>NUCLEOTIDE SEQUENCE [LARGE SCALE GENOMIC DNA]</scope>
    <source>
        <strain evidence="2">FJAT-27997</strain>
    </source>
</reference>
<dbReference type="RefSeq" id="WP_049680917.1">
    <property type="nucleotide sequence ID" value="NZ_LFZW01000001.1"/>
</dbReference>
<dbReference type="Proteomes" id="UP000037146">
    <property type="component" value="Unassembled WGS sequence"/>
</dbReference>
<dbReference type="EMBL" id="LFZW01000001">
    <property type="protein sequence ID" value="KMY49583.1"/>
    <property type="molecule type" value="Genomic_DNA"/>
</dbReference>
<proteinExistence type="predicted"/>
<name>A0A0K9GSG7_9BACI</name>
<keyword evidence="2" id="KW-1185">Reference proteome</keyword>
<comment type="caution">
    <text evidence="1">The sequence shown here is derived from an EMBL/GenBank/DDBJ whole genome shotgun (WGS) entry which is preliminary data.</text>
</comment>
<evidence type="ECO:0000313" key="2">
    <source>
        <dbReference type="Proteomes" id="UP000037146"/>
    </source>
</evidence>
<sequence>MEWISFLTGAMGTAFAFALFSNNDDAEIETEFETDDSELEVNDFSVRHVTLSCQTCRKLKRHKEIEANLYQCTKCKRHVDLRAS</sequence>
<dbReference type="OrthoDB" id="2887764at2"/>
<evidence type="ECO:0000313" key="1">
    <source>
        <dbReference type="EMBL" id="KMY49583.1"/>
    </source>
</evidence>
<dbReference type="AlphaFoldDB" id="A0A0K9GSG7"/>